<reference evidence="2" key="1">
    <citation type="journal article" date="2010" name="Science">
        <title>Signatures of adaptation to obligate biotrophy in the Hyaloperonospora arabidopsidis genome.</title>
        <authorList>
            <person name="Baxter L."/>
            <person name="Tripathy S."/>
            <person name="Ishaque N."/>
            <person name="Boot N."/>
            <person name="Cabral A."/>
            <person name="Kemen E."/>
            <person name="Thines M."/>
            <person name="Ah-Fong A."/>
            <person name="Anderson R."/>
            <person name="Badejoko W."/>
            <person name="Bittner-Eddy P."/>
            <person name="Boore J.L."/>
            <person name="Chibucos M.C."/>
            <person name="Coates M."/>
            <person name="Dehal P."/>
            <person name="Delehaunty K."/>
            <person name="Dong S."/>
            <person name="Downton P."/>
            <person name="Dumas B."/>
            <person name="Fabro G."/>
            <person name="Fronick C."/>
            <person name="Fuerstenberg S.I."/>
            <person name="Fulton L."/>
            <person name="Gaulin E."/>
            <person name="Govers F."/>
            <person name="Hughes L."/>
            <person name="Humphray S."/>
            <person name="Jiang R.H."/>
            <person name="Judelson H."/>
            <person name="Kamoun S."/>
            <person name="Kyung K."/>
            <person name="Meijer H."/>
            <person name="Minx P."/>
            <person name="Morris P."/>
            <person name="Nelson J."/>
            <person name="Phuntumart V."/>
            <person name="Qutob D."/>
            <person name="Rehmany A."/>
            <person name="Rougon-Cardoso A."/>
            <person name="Ryden P."/>
            <person name="Torto-Alalibo T."/>
            <person name="Studholme D."/>
            <person name="Wang Y."/>
            <person name="Win J."/>
            <person name="Wood J."/>
            <person name="Clifton S.W."/>
            <person name="Rogers J."/>
            <person name="Van den Ackerveken G."/>
            <person name="Jones J.D."/>
            <person name="McDowell J.M."/>
            <person name="Beynon J."/>
            <person name="Tyler B.M."/>
        </authorList>
    </citation>
    <scope>NUCLEOTIDE SEQUENCE [LARGE SCALE GENOMIC DNA]</scope>
    <source>
        <strain evidence="2">Emoy2</strain>
    </source>
</reference>
<name>M4BWC0_HYAAE</name>
<dbReference type="AlphaFoldDB" id="M4BWC0"/>
<evidence type="ECO:0000313" key="2">
    <source>
        <dbReference type="Proteomes" id="UP000011713"/>
    </source>
</evidence>
<dbReference type="EMBL" id="JH597996">
    <property type="status" value="NOT_ANNOTATED_CDS"/>
    <property type="molecule type" value="Genomic_DNA"/>
</dbReference>
<organism evidence="1 2">
    <name type="scientific">Hyaloperonospora arabidopsidis (strain Emoy2)</name>
    <name type="common">Downy mildew agent</name>
    <name type="synonym">Peronospora arabidopsidis</name>
    <dbReference type="NCBI Taxonomy" id="559515"/>
    <lineage>
        <taxon>Eukaryota</taxon>
        <taxon>Sar</taxon>
        <taxon>Stramenopiles</taxon>
        <taxon>Oomycota</taxon>
        <taxon>Peronosporomycetes</taxon>
        <taxon>Peronosporales</taxon>
        <taxon>Peronosporaceae</taxon>
        <taxon>Hyaloperonospora</taxon>
    </lineage>
</organism>
<accession>M4BWC0</accession>
<reference evidence="1" key="2">
    <citation type="submission" date="2015-06" db="UniProtKB">
        <authorList>
            <consortium name="EnsemblProtists"/>
        </authorList>
    </citation>
    <scope>IDENTIFICATION</scope>
    <source>
        <strain evidence="1">Emoy2</strain>
    </source>
</reference>
<dbReference type="InParanoid" id="M4BWC0"/>
<evidence type="ECO:0000313" key="1">
    <source>
        <dbReference type="EnsemblProtists" id="HpaP810821"/>
    </source>
</evidence>
<dbReference type="HOGENOM" id="CLU_1423988_0_0_1"/>
<dbReference type="EnsemblProtists" id="HpaT810821">
    <property type="protein sequence ID" value="HpaP810821"/>
    <property type="gene ID" value="HpaG810821"/>
</dbReference>
<protein>
    <submittedName>
        <fullName evidence="1">Uncharacterized protein</fullName>
    </submittedName>
</protein>
<sequence length="191" mass="20659">MSHRRSDHVHWRSNGLTHARDQVAFEWFRHCSSDTVVPHGKANPSGDLFGRLRKRMITEQDERSKVCQNEEPFACKINCCSLLETRANRVVDAIASTRRDVLASRLGAKPYLPATGPLTLGGKSPIVGPGLKKGGLLAAACATGGSAACKLKGEQQPRHPEVRGTATAVVTPHLLPTILLQPSSCRPGRRA</sequence>
<dbReference type="VEuPathDB" id="FungiDB:HpaG810821"/>
<proteinExistence type="predicted"/>
<keyword evidence="2" id="KW-1185">Reference proteome</keyword>
<dbReference type="Proteomes" id="UP000011713">
    <property type="component" value="Unassembled WGS sequence"/>
</dbReference>